<dbReference type="AlphaFoldDB" id="A0A9W8Q8F0"/>
<dbReference type="RefSeq" id="XP_056051709.1">
    <property type="nucleotide sequence ID" value="XM_056199795.1"/>
</dbReference>
<dbReference type="GeneID" id="80897923"/>
<evidence type="ECO:0008006" key="3">
    <source>
        <dbReference type="Google" id="ProtNLM"/>
    </source>
</evidence>
<organism evidence="1 2">
    <name type="scientific">Akanthomyces muscarius</name>
    <name type="common">Entomopathogenic fungus</name>
    <name type="synonym">Lecanicillium muscarium</name>
    <dbReference type="NCBI Taxonomy" id="2231603"/>
    <lineage>
        <taxon>Eukaryota</taxon>
        <taxon>Fungi</taxon>
        <taxon>Dikarya</taxon>
        <taxon>Ascomycota</taxon>
        <taxon>Pezizomycotina</taxon>
        <taxon>Sordariomycetes</taxon>
        <taxon>Hypocreomycetidae</taxon>
        <taxon>Hypocreales</taxon>
        <taxon>Cordycipitaceae</taxon>
        <taxon>Akanthomyces</taxon>
    </lineage>
</organism>
<accession>A0A9W8Q8F0</accession>
<dbReference type="Gene3D" id="3.30.710.10">
    <property type="entry name" value="Potassium Channel Kv1.1, Chain A"/>
    <property type="match status" value="1"/>
</dbReference>
<sequence length="318" mass="35434">MAEIEFGSILSSKPCRFLIGPQKREFFVHASLAASQSPVIDSLVNGSMKEATSGCTVWENVDEDTFVRFGQYVYTRNYEGSAPFVRVVPEPTAQKLDGLSENSVEPGQPAVRTNIAESNAPEPSDDNFWGNFTISSSKAIKKGKKKKDRLANLLSDFDEEVENLAPVVPSPPTSPQTIKTAWDSFQTQRSYECGVAGPHLCPINKDSQSEYKDVFLSHARVHAMAACYGIEALAQLALHKLHRILCQFTLHEDRICDLVALLRYCYEADERPLLRELVSAFAACHAKRLWTSTEFQELFAAHGELSRAVMGNIVERMQ</sequence>
<name>A0A9W8Q8F0_AKAMU</name>
<comment type="caution">
    <text evidence="1">The sequence shown here is derived from an EMBL/GenBank/DDBJ whole genome shotgun (WGS) entry which is preliminary data.</text>
</comment>
<keyword evidence="2" id="KW-1185">Reference proteome</keyword>
<dbReference type="InterPro" id="IPR011333">
    <property type="entry name" value="SKP1/BTB/POZ_sf"/>
</dbReference>
<gene>
    <name evidence="1" type="ORF">LMH87_010764</name>
</gene>
<proteinExistence type="predicted"/>
<dbReference type="KEGG" id="amus:LMH87_010764"/>
<dbReference type="PANTHER" id="PTHR47843">
    <property type="entry name" value="BTB DOMAIN-CONTAINING PROTEIN-RELATED"/>
    <property type="match status" value="1"/>
</dbReference>
<dbReference type="Proteomes" id="UP001144673">
    <property type="component" value="Chromosome 4"/>
</dbReference>
<protein>
    <recommendedName>
        <fullName evidence="3">BTB domain-containing protein</fullName>
    </recommendedName>
</protein>
<evidence type="ECO:0000313" key="2">
    <source>
        <dbReference type="Proteomes" id="UP001144673"/>
    </source>
</evidence>
<reference evidence="1" key="1">
    <citation type="journal article" date="2023" name="Access Microbiol">
        <title>De-novo genome assembly for Akanthomyces muscarius, a biocontrol agent of insect agricultural pests.</title>
        <authorList>
            <person name="Erdos Z."/>
            <person name="Studholme D.J."/>
            <person name="Raymond B."/>
            <person name="Sharma M."/>
        </authorList>
    </citation>
    <scope>NUCLEOTIDE SEQUENCE</scope>
    <source>
        <strain evidence="1">Ve6</strain>
    </source>
</reference>
<evidence type="ECO:0000313" key="1">
    <source>
        <dbReference type="EMBL" id="KAJ4149995.1"/>
    </source>
</evidence>
<dbReference type="EMBL" id="JAJHUN010000009">
    <property type="protein sequence ID" value="KAJ4149995.1"/>
    <property type="molecule type" value="Genomic_DNA"/>
</dbReference>